<evidence type="ECO:0000256" key="4">
    <source>
        <dbReference type="ARBA" id="ARBA00022827"/>
    </source>
</evidence>
<comment type="caution">
    <text evidence="7">The sequence shown here is derived from an EMBL/GenBank/DDBJ whole genome shotgun (WGS) entry which is preliminary data.</text>
</comment>
<evidence type="ECO:0000256" key="3">
    <source>
        <dbReference type="ARBA" id="ARBA00022630"/>
    </source>
</evidence>
<protein>
    <submittedName>
        <fullName evidence="7">Uncharacterized FAD-linked oxidoreductase Rv2280</fullName>
        <ecNumber evidence="7">1.-.-.-</ecNumber>
    </submittedName>
</protein>
<gene>
    <name evidence="7" type="ORF">NCTC8139_01477</name>
</gene>
<name>A0ABD7V176_9ACTN</name>
<dbReference type="GO" id="GO:0016491">
    <property type="term" value="F:oxidoreductase activity"/>
    <property type="evidence" value="ECO:0007669"/>
    <property type="project" value="UniProtKB-KW"/>
</dbReference>
<dbReference type="InterPro" id="IPR016164">
    <property type="entry name" value="FAD-linked_Oxase-like_C"/>
</dbReference>
<dbReference type="InterPro" id="IPR016169">
    <property type="entry name" value="FAD-bd_PCMH_sub2"/>
</dbReference>
<dbReference type="PANTHER" id="PTHR43716:SF1">
    <property type="entry name" value="D-2-HYDROXYGLUTARATE DEHYDROGENASE, MITOCHONDRIAL"/>
    <property type="match status" value="1"/>
</dbReference>
<dbReference type="PROSITE" id="PS51387">
    <property type="entry name" value="FAD_PCMH"/>
    <property type="match status" value="1"/>
</dbReference>
<dbReference type="Gene3D" id="1.10.45.10">
    <property type="entry name" value="Vanillyl-alcohol Oxidase, Chain A, domain 4"/>
    <property type="match status" value="1"/>
</dbReference>
<feature type="domain" description="FAD-binding PCMH-type" evidence="6">
    <location>
        <begin position="38"/>
        <end position="223"/>
    </location>
</feature>
<evidence type="ECO:0000256" key="2">
    <source>
        <dbReference type="ARBA" id="ARBA00008000"/>
    </source>
</evidence>
<comment type="cofactor">
    <cofactor evidence="1">
        <name>FAD</name>
        <dbReference type="ChEBI" id="CHEBI:57692"/>
    </cofactor>
</comment>
<dbReference type="Pfam" id="PF02913">
    <property type="entry name" value="FAD-oxidase_C"/>
    <property type="match status" value="1"/>
</dbReference>
<reference evidence="7 8" key="1">
    <citation type="submission" date="2019-02" db="EMBL/GenBank/DDBJ databases">
        <authorList>
            <consortium name="Pathogen Informatics"/>
        </authorList>
    </citation>
    <scope>NUCLEOTIDE SEQUENCE [LARGE SCALE GENOMIC DNA]</scope>
    <source>
        <strain evidence="7 8">3012STDY6756503</strain>
    </source>
</reference>
<comment type="similarity">
    <text evidence="2">Belongs to the FAD-binding oxidoreductase/transferase type 4 family.</text>
</comment>
<dbReference type="SUPFAM" id="SSF56176">
    <property type="entry name" value="FAD-binding/transporter-associated domain-like"/>
    <property type="match status" value="1"/>
</dbReference>
<dbReference type="InterPro" id="IPR004113">
    <property type="entry name" value="FAD-bd_oxidored_4_C"/>
</dbReference>
<sequence length="460" mass="47560">MRAADTLQASLREVVGDANVLTDPDAMAGFLVDWTGAYRGEADAVVRPRTTDEVSAVVRICSGAGARICVQGGNTGLVGGSVPPARRDPERPTILLSTSRMTDIDEVDVIGRCVGAQAGATVAAIDARAAQAGLAFPIDLASRESATAGGVVSTNAGGTRMIRRGNTRSQVLGIEAVLADGRVLRRWTSLIKDNVGYDLPGLLAGSEGTLAVVTRVLFRLVVPPASAVVAVAAVDHVQTAIDLIGAASSQGLTVEAAELMTEAGIALVHEHGQRRPTASRAPFYVLLEVCGPGDIEAATAELLSGTDGLADAVLEPAPARALWGARESHTESITRSSATPVVKLDISVPIRALPEAFADLAAVGDSGDFDCRPVLFGHVGDGNIHVNLLDVPVERAGDVTDTVFGIVSAHGGSISAEHGIGRAKARWTHLGRSDVDLDAMRAIKSALDPQWLLNPGVIFG</sequence>
<dbReference type="InterPro" id="IPR051264">
    <property type="entry name" value="FAD-oxidored/transferase_4"/>
</dbReference>
<evidence type="ECO:0000256" key="1">
    <source>
        <dbReference type="ARBA" id="ARBA00001974"/>
    </source>
</evidence>
<dbReference type="FunFam" id="1.10.45.10:FF:000001">
    <property type="entry name" value="D-lactate dehydrogenase mitochondrial"/>
    <property type="match status" value="1"/>
</dbReference>
<dbReference type="Proteomes" id="UP000360750">
    <property type="component" value="Unassembled WGS sequence"/>
</dbReference>
<dbReference type="RefSeq" id="WP_131733873.1">
    <property type="nucleotide sequence ID" value="NZ_CAACYD010000006.1"/>
</dbReference>
<organism evidence="7 8">
    <name type="scientific">Gordonia paraffinivorans</name>
    <dbReference type="NCBI Taxonomy" id="175628"/>
    <lineage>
        <taxon>Bacteria</taxon>
        <taxon>Bacillati</taxon>
        <taxon>Actinomycetota</taxon>
        <taxon>Actinomycetes</taxon>
        <taxon>Mycobacteriales</taxon>
        <taxon>Gordoniaceae</taxon>
        <taxon>Gordonia</taxon>
    </lineage>
</organism>
<dbReference type="PANTHER" id="PTHR43716">
    <property type="entry name" value="D-2-HYDROXYGLUTARATE DEHYDROGENASE, MITOCHONDRIAL"/>
    <property type="match status" value="1"/>
</dbReference>
<dbReference type="Pfam" id="PF01565">
    <property type="entry name" value="FAD_binding_4"/>
    <property type="match status" value="1"/>
</dbReference>
<dbReference type="EC" id="1.-.-.-" evidence="7"/>
<dbReference type="AlphaFoldDB" id="A0ABD7V176"/>
<dbReference type="Gene3D" id="3.30.70.2740">
    <property type="match status" value="1"/>
</dbReference>
<evidence type="ECO:0000259" key="6">
    <source>
        <dbReference type="PROSITE" id="PS51387"/>
    </source>
</evidence>
<evidence type="ECO:0000313" key="8">
    <source>
        <dbReference type="Proteomes" id="UP000360750"/>
    </source>
</evidence>
<dbReference type="InterPro" id="IPR016171">
    <property type="entry name" value="Vanillyl_alc_oxidase_C-sub2"/>
</dbReference>
<dbReference type="InterPro" id="IPR006094">
    <property type="entry name" value="Oxid_FAD_bind_N"/>
</dbReference>
<keyword evidence="3" id="KW-0285">Flavoprotein</keyword>
<proteinExistence type="inferred from homology"/>
<dbReference type="SUPFAM" id="SSF55103">
    <property type="entry name" value="FAD-linked oxidases, C-terminal domain"/>
    <property type="match status" value="1"/>
</dbReference>
<evidence type="ECO:0000313" key="7">
    <source>
        <dbReference type="EMBL" id="VFA87935.1"/>
    </source>
</evidence>
<keyword evidence="5 7" id="KW-0560">Oxidoreductase</keyword>
<dbReference type="InterPro" id="IPR016166">
    <property type="entry name" value="FAD-bd_PCMH"/>
</dbReference>
<keyword evidence="4" id="KW-0274">FAD</keyword>
<dbReference type="Gene3D" id="3.30.70.2190">
    <property type="match status" value="1"/>
</dbReference>
<accession>A0ABD7V176</accession>
<dbReference type="GeneID" id="60749501"/>
<dbReference type="InterPro" id="IPR036318">
    <property type="entry name" value="FAD-bd_PCMH-like_sf"/>
</dbReference>
<dbReference type="InterPro" id="IPR016167">
    <property type="entry name" value="FAD-bd_PCMH_sub1"/>
</dbReference>
<dbReference type="Gene3D" id="3.30.465.10">
    <property type="match status" value="1"/>
</dbReference>
<evidence type="ECO:0000256" key="5">
    <source>
        <dbReference type="ARBA" id="ARBA00023002"/>
    </source>
</evidence>
<dbReference type="EMBL" id="CAACYD010000006">
    <property type="protein sequence ID" value="VFA87935.1"/>
    <property type="molecule type" value="Genomic_DNA"/>
</dbReference>
<dbReference type="Gene3D" id="3.30.43.10">
    <property type="entry name" value="Uridine Diphospho-n-acetylenolpyruvylglucosamine Reductase, domain 2"/>
    <property type="match status" value="1"/>
</dbReference>